<feature type="compositionally biased region" description="Low complexity" evidence="2">
    <location>
        <begin position="1845"/>
        <end position="1858"/>
    </location>
</feature>
<feature type="coiled-coil region" evidence="1">
    <location>
        <begin position="373"/>
        <end position="428"/>
    </location>
</feature>
<feature type="compositionally biased region" description="Basic and acidic residues" evidence="2">
    <location>
        <begin position="536"/>
        <end position="569"/>
    </location>
</feature>
<feature type="coiled-coil region" evidence="1">
    <location>
        <begin position="1794"/>
        <end position="1821"/>
    </location>
</feature>
<feature type="compositionally biased region" description="Low complexity" evidence="2">
    <location>
        <begin position="1825"/>
        <end position="1837"/>
    </location>
</feature>
<keyword evidence="4" id="KW-1185">Reference proteome</keyword>
<feature type="coiled-coil region" evidence="1">
    <location>
        <begin position="272"/>
        <end position="313"/>
    </location>
</feature>
<keyword evidence="1" id="KW-0175">Coiled coil</keyword>
<feature type="compositionally biased region" description="Polar residues" evidence="2">
    <location>
        <begin position="1859"/>
        <end position="1870"/>
    </location>
</feature>
<dbReference type="EMBL" id="BEGY01000028">
    <property type="protein sequence ID" value="GAX77902.1"/>
    <property type="molecule type" value="Genomic_DNA"/>
</dbReference>
<feature type="coiled-coil region" evidence="1">
    <location>
        <begin position="85"/>
        <end position="165"/>
    </location>
</feature>
<feature type="region of interest" description="Disordered" evidence="2">
    <location>
        <begin position="1823"/>
        <end position="1888"/>
    </location>
</feature>
<evidence type="ECO:0000256" key="1">
    <source>
        <dbReference type="SAM" id="Coils"/>
    </source>
</evidence>
<dbReference type="OrthoDB" id="548056at2759"/>
<dbReference type="STRING" id="1157962.A0A250X4T5"/>
<gene>
    <name evidence="3" type="ORF">CEUSTIGMA_g5344.t1</name>
</gene>
<sequence length="2540" mass="285341">MLYPENIQQETKRALSYLTQEKASANLAGEVMQKKMRGVETALQILAQVQGDLDQQAEVQENEAARRSAMLNKREETVLLAESRLEAATGKLEIRQADLERLEKSLAEREREVQDIQDVIRSQIAEAQNQQALAKQQMEDAERQMLSLKAERELLASEVDDVKEKTNERELQISAREAQAAELLRQATQQHALQQQQQQSQRQQWVEEAKSQLEKFDMLFRQISSLKQEKTEYDALLLVLRQQAQEAADSIAVSGTEAEAAEASVQTSRSMLLQIHNDCQEASRDLERLANEKEALRLQIEAQQSDIAFQQESMRSEHQDLMLLLQQERQEFVDMRNRQTAELQQKMTEDAELRNQKIEAHEKEITKRQKMDMEEIEAKKKEALSLFQSAKEKAGHVDEWAHEEKLKLIEMKETLERDQQRLSSLAVEIHEREAHVTALTSKLQFDLDMAQRAATNVAAERSDLLRREKNLKEREEQLKQWQDSRIDQGLLQLKNQEQSLTDWGRRLEMKQQELEYAETSMSARRQQMTRDLEKDRYELEASRRELETSSRAQLEREKRTSKDLSEREGILQSNEGKLRGLQATLESREKELDCRETALEERLQTASKERQEASRLHTDARRSKADTEVALEDAKELKAAAEARLSKIQEAEAKALASEQKLQALSASTEALAAVLEARESKIQQAETSLQAREREVQKATEYSAEQLRLAQKQLTEAAEKEAALKSLTDVSARTKCEAENLLKALSALETALALREARLKSLSTQAQSLAVQLKSGVQHILSRTKSRDIISSPAVTMDTANKSRMMRAGLGLPATPAADKLALVALRNTGGGVLLSNSPQHAQKSHSRAAVSGMKTVLNGTKSQQTKQQDCSGLIQRLTLLSTGMTQPGAKDSSLSGFMGVPQHALPADGCEGASYFNSHSLVVEDVEYDGEGEELALEAAFKEVGDIIKEAMSAAHRPSSASPTTTAQALQIHLDSSLPWEDGLSSGTVLASLLAVSTGVTSVQQEAVGIHPLLIKQVPSMILTALEQRRCFLVQRQSEITAASQALEIYNALAAKCWARLQNLRTLAAEHMKQVSAASVEVHEEKERLVSEQAALEDFAKLLMQERESLSLLSEELQCRHQEQEGQESALISAWAQLSTMREQLQQEMSNEQHEVKAAVMQRETNCSDAENRLAEEKATLVEGQKKLLTDQERLAQQLEELEQGLRLLDGMEEKKALFIQQEEDIQRALAELKKRGDELAIERKLLDSQNRQLKEERVRSEDELVTLRQKHEADVEQARDAMRKEDEALKSRLARDQAKLVSLAEAAEADRKAALEMTQAQEAKASELQRFKTDLDKQEVTLREAQEELVADVAAFQRQWERLRIARDRDKEYTLMEQKLGDFTATLEHALQDREALSQELAAEIKAKDKSDKEVEILTARVSDMQQALTVERTISEKVKEELTAEKANKSILSADVDIKRQALEERSRDLAAEALLLDRKSHDMMTQLQALDEQELLACKERERLLAEQDSMEQQHLAWSRAEADAKQRVQDLNEVETALKKLYSQLSAELQTWEVRADAKLESNQAMGEALLQRLEVGSKTMLESGENLLERCERQVSDGAIFHQRTTSERSELLMQLSAKEHELQLLQMEVRAVQSSVQGSLPRVQELEMQIQERDEALRKSDALRACQFKEAKEGAAALKKAEAEVAEARAEAERSAADLRESCLKERAATELVTEALERMRERGDADLAAANAQYTSDLSHVREQCRSQLEELKSVMEAQFTYRLDTAALELLDAKKSEKRLTSDLAAIKSELNHTQKRLRDVSKEVLEARQKMIDSFQSSHQSPTSSSRTKAMMARPPWISPSRRSPIPTATQLTSPSPSSAHRRQSKSTATTRLSSMIEVGTSDKDHLEAYDILALEKESQRLRLWEEDLKRQQSLLQMEHKELGEELASRQHQLDLDFAQLKEERRLLDTASEESLNLKKQAALEQEALKKLQDELNAQRIVAEETFASEQRMLVDQRAALEADKAAMRQAITELEVDKAAMRQAITELEVDKAAMRQAITELEVDKAAVRQAITELEENRIAFREAASLLEKESQEVMQQRRSRSEEAVELQELRERMEEDQARLAALADMLNRKEADISQNQKKMLVIQQELLLKAAAELERRHKDNDVMTSMKQQQHALQEGPVLHALQEGLVLHGLPASTEMTSQSAARNRMIMTSLPVELLSPPQGYQDHGLLGGSLEHHDAQGRETNALGTGPGGASALDQGYGHDEEEQLAFHSTSASSPSKVPIIITQNDTPEVFSRRRPITSVARTSETLTSQLVEPAGWEQRMRQRHTATDDASSKALPAVKGSLLESPHAVTRDALPTTLPSKPIMLQALHTDPISNRMQKLALTLPNRIVNGVSSAASVAGSATPSAEIMSPAVVRLQQSNFQHQADRGAERLQRLHRIVARLALSANAAPDTLQQVDECQRSLSCLSDELTAITGTAALYLAEDTSLSQGWTGQLLEVEVLQRLTAWEGRVSSAMQLINNLQALVPRHSISPAIHK</sequence>
<comment type="caution">
    <text evidence="3">The sequence shown here is derived from an EMBL/GenBank/DDBJ whole genome shotgun (WGS) entry which is preliminary data.</text>
</comment>
<feature type="region of interest" description="Disordered" evidence="2">
    <location>
        <begin position="605"/>
        <end position="627"/>
    </location>
</feature>
<proteinExistence type="predicted"/>
<evidence type="ECO:0000256" key="2">
    <source>
        <dbReference type="SAM" id="MobiDB-lite"/>
    </source>
</evidence>
<accession>A0A250X4T5</accession>
<dbReference type="Proteomes" id="UP000232323">
    <property type="component" value="Unassembled WGS sequence"/>
</dbReference>
<organism evidence="3 4">
    <name type="scientific">Chlamydomonas eustigma</name>
    <dbReference type="NCBI Taxonomy" id="1157962"/>
    <lineage>
        <taxon>Eukaryota</taxon>
        <taxon>Viridiplantae</taxon>
        <taxon>Chlorophyta</taxon>
        <taxon>core chlorophytes</taxon>
        <taxon>Chlorophyceae</taxon>
        <taxon>CS clade</taxon>
        <taxon>Chlamydomonadales</taxon>
        <taxon>Chlamydomonadaceae</taxon>
        <taxon>Chlamydomonas</taxon>
    </lineage>
</organism>
<protein>
    <submittedName>
        <fullName evidence="3">Uncharacterized protein</fullName>
    </submittedName>
</protein>
<evidence type="ECO:0000313" key="3">
    <source>
        <dbReference type="EMBL" id="GAX77902.1"/>
    </source>
</evidence>
<feature type="coiled-coil region" evidence="1">
    <location>
        <begin position="1679"/>
        <end position="1706"/>
    </location>
</feature>
<feature type="coiled-coil region" evidence="1">
    <location>
        <begin position="1144"/>
        <end position="1291"/>
    </location>
</feature>
<name>A0A250X4T5_9CHLO</name>
<evidence type="ECO:0000313" key="4">
    <source>
        <dbReference type="Proteomes" id="UP000232323"/>
    </source>
</evidence>
<feature type="region of interest" description="Disordered" evidence="2">
    <location>
        <begin position="536"/>
        <end position="575"/>
    </location>
</feature>
<reference evidence="3 4" key="1">
    <citation type="submission" date="2017-08" db="EMBL/GenBank/DDBJ databases">
        <title>Acidophilic green algal genome provides insights into adaptation to an acidic environment.</title>
        <authorList>
            <person name="Hirooka S."/>
            <person name="Hirose Y."/>
            <person name="Kanesaki Y."/>
            <person name="Higuchi S."/>
            <person name="Fujiwara T."/>
            <person name="Onuma R."/>
            <person name="Era A."/>
            <person name="Ohbayashi R."/>
            <person name="Uzuka A."/>
            <person name="Nozaki H."/>
            <person name="Yoshikawa H."/>
            <person name="Miyagishima S.Y."/>
        </authorList>
    </citation>
    <scope>NUCLEOTIDE SEQUENCE [LARGE SCALE GENOMIC DNA]</scope>
    <source>
        <strain evidence="3 4">NIES-2499</strain>
    </source>
</reference>
<feature type="coiled-coil region" evidence="1">
    <location>
        <begin position="1952"/>
        <end position="2130"/>
    </location>
</feature>